<sequence>MAGSVAGDGARACGAGMEGGVTQKKKGVAFTWMPCVTKAMPFTCCCFCGLNGLCHRRRKKRKEKVEQVEGEEVERCRDQETESHLLTMPHLSLLVLNRIASTEAELEPKHAGALHLLTSLLMSDQLRENFSQLRRCRVISKVTHGGPQPISLFTLSWA</sequence>
<dbReference type="AlphaFoldDB" id="A0A9N7Z084"/>
<evidence type="ECO:0000313" key="2">
    <source>
        <dbReference type="EMBL" id="CAB1444780.1"/>
    </source>
</evidence>
<proteinExistence type="predicted"/>
<keyword evidence="3" id="KW-1185">Reference proteome</keyword>
<accession>A0A9N7Z084</accession>
<dbReference type="Proteomes" id="UP001153269">
    <property type="component" value="Unassembled WGS sequence"/>
</dbReference>
<evidence type="ECO:0000313" key="3">
    <source>
        <dbReference type="Proteomes" id="UP001153269"/>
    </source>
</evidence>
<reference evidence="2" key="1">
    <citation type="submission" date="2020-03" db="EMBL/GenBank/DDBJ databases">
        <authorList>
            <person name="Weist P."/>
        </authorList>
    </citation>
    <scope>NUCLEOTIDE SEQUENCE</scope>
</reference>
<keyword evidence="1" id="KW-1133">Transmembrane helix</keyword>
<evidence type="ECO:0000256" key="1">
    <source>
        <dbReference type="SAM" id="Phobius"/>
    </source>
</evidence>
<feature type="transmembrane region" description="Helical" evidence="1">
    <location>
        <begin position="29"/>
        <end position="54"/>
    </location>
</feature>
<name>A0A9N7Z084_PLEPL</name>
<comment type="caution">
    <text evidence="2">The sequence shown here is derived from an EMBL/GenBank/DDBJ whole genome shotgun (WGS) entry which is preliminary data.</text>
</comment>
<dbReference type="EMBL" id="CADEAL010003447">
    <property type="protein sequence ID" value="CAB1444780.1"/>
    <property type="molecule type" value="Genomic_DNA"/>
</dbReference>
<keyword evidence="1" id="KW-0812">Transmembrane</keyword>
<protein>
    <submittedName>
        <fullName evidence="2">Uncharacterized protein</fullName>
    </submittedName>
</protein>
<keyword evidence="1" id="KW-0472">Membrane</keyword>
<gene>
    <name evidence="2" type="ORF">PLEPLA_LOCUS32498</name>
</gene>
<organism evidence="2 3">
    <name type="scientific">Pleuronectes platessa</name>
    <name type="common">European plaice</name>
    <dbReference type="NCBI Taxonomy" id="8262"/>
    <lineage>
        <taxon>Eukaryota</taxon>
        <taxon>Metazoa</taxon>
        <taxon>Chordata</taxon>
        <taxon>Craniata</taxon>
        <taxon>Vertebrata</taxon>
        <taxon>Euteleostomi</taxon>
        <taxon>Actinopterygii</taxon>
        <taxon>Neopterygii</taxon>
        <taxon>Teleostei</taxon>
        <taxon>Neoteleostei</taxon>
        <taxon>Acanthomorphata</taxon>
        <taxon>Carangaria</taxon>
        <taxon>Pleuronectiformes</taxon>
        <taxon>Pleuronectoidei</taxon>
        <taxon>Pleuronectidae</taxon>
        <taxon>Pleuronectes</taxon>
    </lineage>
</organism>